<proteinExistence type="predicted"/>
<reference evidence="1" key="1">
    <citation type="submission" date="2019-10" db="EMBL/GenBank/DDBJ databases">
        <authorList>
            <consortium name="DOE Joint Genome Institute"/>
            <person name="Kuo A."/>
            <person name="Miyauchi S."/>
            <person name="Kiss E."/>
            <person name="Drula E."/>
            <person name="Kohler A."/>
            <person name="Sanchez-Garcia M."/>
            <person name="Andreopoulos B."/>
            <person name="Barry K.W."/>
            <person name="Bonito G."/>
            <person name="Buee M."/>
            <person name="Carver A."/>
            <person name="Chen C."/>
            <person name="Cichocki N."/>
            <person name="Clum A."/>
            <person name="Culley D."/>
            <person name="Crous P.W."/>
            <person name="Fauchery L."/>
            <person name="Girlanda M."/>
            <person name="Hayes R."/>
            <person name="Keri Z."/>
            <person name="Labutti K."/>
            <person name="Lipzen A."/>
            <person name="Lombard V."/>
            <person name="Magnuson J."/>
            <person name="Maillard F."/>
            <person name="Morin E."/>
            <person name="Murat C."/>
            <person name="Nolan M."/>
            <person name="Ohm R."/>
            <person name="Pangilinan J."/>
            <person name="Pereira M."/>
            <person name="Perotto S."/>
            <person name="Peter M."/>
            <person name="Riley R."/>
            <person name="Sitrit Y."/>
            <person name="Stielow B."/>
            <person name="Szollosi G."/>
            <person name="Zifcakova L."/>
            <person name="Stursova M."/>
            <person name="Spatafora J.W."/>
            <person name="Tedersoo L."/>
            <person name="Vaario L.-M."/>
            <person name="Yamada A."/>
            <person name="Yan M."/>
            <person name="Wang P."/>
            <person name="Xu J."/>
            <person name="Bruns T."/>
            <person name="Baldrian P."/>
            <person name="Vilgalys R."/>
            <person name="Henrissat B."/>
            <person name="Grigoriev I.V."/>
            <person name="Hibbett D."/>
            <person name="Nagy L.G."/>
            <person name="Martin F.M."/>
        </authorList>
    </citation>
    <scope>NUCLEOTIDE SEQUENCE</scope>
    <source>
        <strain evidence="1">P2</strain>
    </source>
</reference>
<protein>
    <submittedName>
        <fullName evidence="1">Uncharacterized protein</fullName>
    </submittedName>
</protein>
<evidence type="ECO:0000313" key="1">
    <source>
        <dbReference type="EMBL" id="KAF9649916.1"/>
    </source>
</evidence>
<name>A0ACB6ZKJ2_THEGA</name>
<dbReference type="EMBL" id="MU117991">
    <property type="protein sequence ID" value="KAF9649916.1"/>
    <property type="molecule type" value="Genomic_DNA"/>
</dbReference>
<keyword evidence="2" id="KW-1185">Reference proteome</keyword>
<dbReference type="Proteomes" id="UP000886501">
    <property type="component" value="Unassembled WGS sequence"/>
</dbReference>
<reference evidence="1" key="2">
    <citation type="journal article" date="2020" name="Nat. Commun.">
        <title>Large-scale genome sequencing of mycorrhizal fungi provides insights into the early evolution of symbiotic traits.</title>
        <authorList>
            <person name="Miyauchi S."/>
            <person name="Kiss E."/>
            <person name="Kuo A."/>
            <person name="Drula E."/>
            <person name="Kohler A."/>
            <person name="Sanchez-Garcia M."/>
            <person name="Morin E."/>
            <person name="Andreopoulos B."/>
            <person name="Barry K.W."/>
            <person name="Bonito G."/>
            <person name="Buee M."/>
            <person name="Carver A."/>
            <person name="Chen C."/>
            <person name="Cichocki N."/>
            <person name="Clum A."/>
            <person name="Culley D."/>
            <person name="Crous P.W."/>
            <person name="Fauchery L."/>
            <person name="Girlanda M."/>
            <person name="Hayes R.D."/>
            <person name="Keri Z."/>
            <person name="LaButti K."/>
            <person name="Lipzen A."/>
            <person name="Lombard V."/>
            <person name="Magnuson J."/>
            <person name="Maillard F."/>
            <person name="Murat C."/>
            <person name="Nolan M."/>
            <person name="Ohm R.A."/>
            <person name="Pangilinan J."/>
            <person name="Pereira M.F."/>
            <person name="Perotto S."/>
            <person name="Peter M."/>
            <person name="Pfister S."/>
            <person name="Riley R."/>
            <person name="Sitrit Y."/>
            <person name="Stielow J.B."/>
            <person name="Szollosi G."/>
            <person name="Zifcakova L."/>
            <person name="Stursova M."/>
            <person name="Spatafora J.W."/>
            <person name="Tedersoo L."/>
            <person name="Vaario L.M."/>
            <person name="Yamada A."/>
            <person name="Yan M."/>
            <person name="Wang P."/>
            <person name="Xu J."/>
            <person name="Bruns T."/>
            <person name="Baldrian P."/>
            <person name="Vilgalys R."/>
            <person name="Dunand C."/>
            <person name="Henrissat B."/>
            <person name="Grigoriev I.V."/>
            <person name="Hibbett D."/>
            <person name="Nagy L.G."/>
            <person name="Martin F.M."/>
        </authorList>
    </citation>
    <scope>NUCLEOTIDE SEQUENCE</scope>
    <source>
        <strain evidence="1">P2</strain>
    </source>
</reference>
<organism evidence="1 2">
    <name type="scientific">Thelephora ganbajun</name>
    <name type="common">Ganba fungus</name>
    <dbReference type="NCBI Taxonomy" id="370292"/>
    <lineage>
        <taxon>Eukaryota</taxon>
        <taxon>Fungi</taxon>
        <taxon>Dikarya</taxon>
        <taxon>Basidiomycota</taxon>
        <taxon>Agaricomycotina</taxon>
        <taxon>Agaricomycetes</taxon>
        <taxon>Thelephorales</taxon>
        <taxon>Thelephoraceae</taxon>
        <taxon>Thelephora</taxon>
    </lineage>
</organism>
<accession>A0ACB6ZKJ2</accession>
<gene>
    <name evidence="1" type="ORF">BDM02DRAFT_1697764</name>
</gene>
<evidence type="ECO:0000313" key="2">
    <source>
        <dbReference type="Proteomes" id="UP000886501"/>
    </source>
</evidence>
<sequence length="231" mass="25297">MSHINKEDRELSKRASGIPDNQHWKKQPTVIHAPSNDRTEIRHRNQHKNPWAKDRVTNNINGYSGKGPTVPATGNPNSNGSVFTQSQSKPQRTQRTSFLKKPGPPGPSRQGFIGKPIDLTKDDAEPVSHSSTVADDSEGSLNLKETEPSSTRIADDGRATKRLRSGEPSKAVGADTETEAIEEFPVQTRKGGKVRVAIKSEQSLEATVSSKLQTESEVPSRLHHGAHTVYE</sequence>
<comment type="caution">
    <text evidence="1">The sequence shown here is derived from an EMBL/GenBank/DDBJ whole genome shotgun (WGS) entry which is preliminary data.</text>
</comment>